<evidence type="ECO:0000256" key="5">
    <source>
        <dbReference type="ARBA" id="ARBA00022801"/>
    </source>
</evidence>
<keyword evidence="3 7" id="KW-0645">Protease</keyword>
<dbReference type="eggNOG" id="COG3591">
    <property type="taxonomic scope" value="Bacteria"/>
</dbReference>
<accession>R9H3U4</accession>
<evidence type="ECO:0000256" key="2">
    <source>
        <dbReference type="ARBA" id="ARBA00022438"/>
    </source>
</evidence>
<dbReference type="EC" id="3.4.14.-" evidence="7"/>
<dbReference type="AlphaFoldDB" id="R9H3U4"/>
<evidence type="ECO:0000256" key="1">
    <source>
        <dbReference type="ARBA" id="ARBA00010491"/>
    </source>
</evidence>
<keyword evidence="9" id="KW-1185">Reference proteome</keyword>
<comment type="caution">
    <text evidence="8">The sequence shown here is derived from an EMBL/GenBank/DDBJ whole genome shotgun (WGS) entry which is preliminary data.</text>
</comment>
<proteinExistence type="inferred from homology"/>
<evidence type="ECO:0000313" key="9">
    <source>
        <dbReference type="Proteomes" id="UP000014174"/>
    </source>
</evidence>
<dbReference type="GO" id="GO:0008239">
    <property type="term" value="F:dipeptidyl-peptidase activity"/>
    <property type="evidence" value="ECO:0007669"/>
    <property type="project" value="UniProtKB-UniRule"/>
</dbReference>
<gene>
    <name evidence="8" type="ORF">ADIARSV_0958</name>
</gene>
<keyword evidence="5 7" id="KW-0378">Hydrolase</keyword>
<dbReference type="STRING" id="1150600.ADIARSV_0958"/>
<keyword evidence="6 7" id="KW-0720">Serine protease</keyword>
<dbReference type="InterPro" id="IPR043504">
    <property type="entry name" value="Peptidase_S1_PA_chymotrypsin"/>
</dbReference>
<evidence type="ECO:0000256" key="4">
    <source>
        <dbReference type="ARBA" id="ARBA00022729"/>
    </source>
</evidence>
<dbReference type="PANTHER" id="PTHR38469:SF1">
    <property type="entry name" value="PERIPLASMIC PEPTIDASE SUBFAMILY S1B"/>
    <property type="match status" value="1"/>
</dbReference>
<organism evidence="8 9">
    <name type="scientific">Arcticibacter svalbardensis MN12-7</name>
    <dbReference type="NCBI Taxonomy" id="1150600"/>
    <lineage>
        <taxon>Bacteria</taxon>
        <taxon>Pseudomonadati</taxon>
        <taxon>Bacteroidota</taxon>
        <taxon>Sphingobacteriia</taxon>
        <taxon>Sphingobacteriales</taxon>
        <taxon>Sphingobacteriaceae</taxon>
        <taxon>Arcticibacter</taxon>
    </lineage>
</organism>
<dbReference type="InterPro" id="IPR009003">
    <property type="entry name" value="Peptidase_S1_PA"/>
</dbReference>
<dbReference type="GO" id="GO:0043171">
    <property type="term" value="P:peptide catabolic process"/>
    <property type="evidence" value="ECO:0007669"/>
    <property type="project" value="UniProtKB-UniRule"/>
</dbReference>
<dbReference type="GO" id="GO:0006508">
    <property type="term" value="P:proteolysis"/>
    <property type="evidence" value="ECO:0007669"/>
    <property type="project" value="UniProtKB-KW"/>
</dbReference>
<sequence length="727" mass="82126">MMNDKKKRFLITSLLVLLISGSAYTPPDEGMFPLSELKKVDLHKAGLKIDQKDIYNPDSNSVSLVDALVRVGGCTGSFVSNEGLIITNHHCAFSAVQLASTPENDYLDKGFVAHTRESEIEAKGLTCRITDSYVDVSQDILSSVANVTDPASRIRVINTEMKKLASDAEAQDSTIEAEVSEMFIGKTYVLFRYKTIKDVRLVYVPSRNIGEFGGETDNWVWPRHTGDFSFMRAYVAPDGSSAKYSKNNVPYQPKKFLKVDADGVEENDFVFILGYPGKTFRHRPAQFIQYQQNFLLPYVSNLYTFQNEAMTEAGKKDKATDLKLSTRIKRNANVLKNYTGKLKGLKGLDLVASKVKEDQDLAQYINENVDLKAKYGSLMGDIDDLYKLINSDVYRDMWFDQIYKSTNLLDIARQVNAFKAQVAAEPLSNRNKFFALNSPLLQKNLNDKYESYDDDADKSILTRMLTDASKLPANQKINVLNTQVLKGFSTQDQIEKFVSSKFQYTRLKDQDFVMKTILRSPASLMSYNDPFLIFEKDISDQINSLKPEKDRRDGVLNKLMGDYVAVKEQFKKQDFIPDANSTLRLTYGYVRGFSPADATYMQPFTTIKGMLDKGSSDNPEFTYPAAIKQLWLAKDFGAFMKKDLNDVPVSFLYNLDTTGGNSGSPVMNSRGELIGVNFDRAYEATINDYAWNENYSRSIGVDIRYVLWIASKVDHADFLLTEMGVLN</sequence>
<dbReference type="Pfam" id="PF10459">
    <property type="entry name" value="Peptidase_S46"/>
    <property type="match status" value="1"/>
</dbReference>
<evidence type="ECO:0000256" key="3">
    <source>
        <dbReference type="ARBA" id="ARBA00022670"/>
    </source>
</evidence>
<comment type="similarity">
    <text evidence="1 7">Belongs to the peptidase S46 family.</text>
</comment>
<keyword evidence="4 7" id="KW-0732">Signal</keyword>
<comment type="function">
    <text evidence="7">Catalyzes the removal of dipeptides from the N-terminus of oligopeptides.</text>
</comment>
<dbReference type="SUPFAM" id="SSF50494">
    <property type="entry name" value="Trypsin-like serine proteases"/>
    <property type="match status" value="1"/>
</dbReference>
<feature type="signal peptide" evidence="7">
    <location>
        <begin position="1"/>
        <end position="25"/>
    </location>
</feature>
<dbReference type="Proteomes" id="UP000014174">
    <property type="component" value="Unassembled WGS sequence"/>
</dbReference>
<dbReference type="PANTHER" id="PTHR38469">
    <property type="entry name" value="PERIPLASMIC PEPTIDASE SUBFAMILY S1B"/>
    <property type="match status" value="1"/>
</dbReference>
<dbReference type="Gene3D" id="2.40.10.10">
    <property type="entry name" value="Trypsin-like serine proteases"/>
    <property type="match status" value="1"/>
</dbReference>
<keyword evidence="2 7" id="KW-0031">Aminopeptidase</keyword>
<protein>
    <recommendedName>
        <fullName evidence="7">Dipeptidyl-peptidase</fullName>
        <ecNumber evidence="7">3.4.14.-</ecNumber>
    </recommendedName>
</protein>
<evidence type="ECO:0000313" key="8">
    <source>
        <dbReference type="EMBL" id="EOR95864.1"/>
    </source>
</evidence>
<evidence type="ECO:0000256" key="7">
    <source>
        <dbReference type="RuleBase" id="RU366067"/>
    </source>
</evidence>
<feature type="chain" id="PRO_5023046445" description="Dipeptidyl-peptidase" evidence="7">
    <location>
        <begin position="26"/>
        <end position="727"/>
    </location>
</feature>
<dbReference type="GO" id="GO:0070009">
    <property type="term" value="F:serine-type aminopeptidase activity"/>
    <property type="evidence" value="ECO:0007669"/>
    <property type="project" value="UniProtKB-UniRule"/>
</dbReference>
<dbReference type="PATRIC" id="fig|1150600.3.peg.941"/>
<name>R9H3U4_9SPHI</name>
<dbReference type="EMBL" id="AQPN01000040">
    <property type="protein sequence ID" value="EOR95864.1"/>
    <property type="molecule type" value="Genomic_DNA"/>
</dbReference>
<reference evidence="8 9" key="1">
    <citation type="journal article" date="2013" name="Genome Announc.">
        <title>Draft Genome Sequence of Arcticibacter svalbardensis Strain MN12-7T, a Member of the Family Sphingobacteriaceae Isolated from an Arctic Soil Sample.</title>
        <authorList>
            <person name="Shivaji S."/>
            <person name="Ara S."/>
            <person name="Prasad S."/>
            <person name="Manasa B.P."/>
            <person name="Begum Z."/>
            <person name="Singh A."/>
            <person name="Kumar Pinnaka A."/>
        </authorList>
    </citation>
    <scope>NUCLEOTIDE SEQUENCE [LARGE SCALE GENOMIC DNA]</scope>
    <source>
        <strain evidence="8 9">MN12-7</strain>
    </source>
</reference>
<evidence type="ECO:0000256" key="6">
    <source>
        <dbReference type="ARBA" id="ARBA00022825"/>
    </source>
</evidence>
<dbReference type="InterPro" id="IPR019500">
    <property type="entry name" value="Pep_S46"/>
</dbReference>